<accession>A0A8S4F132</accession>
<keyword evidence="1" id="KW-0812">Transmembrane</keyword>
<feature type="transmembrane region" description="Helical" evidence="1">
    <location>
        <begin position="12"/>
        <end position="33"/>
    </location>
</feature>
<evidence type="ECO:0000313" key="2">
    <source>
        <dbReference type="EMBL" id="CAG9120542.1"/>
    </source>
</evidence>
<comment type="caution">
    <text evidence="2">The sequence shown here is derived from an EMBL/GenBank/DDBJ whole genome shotgun (WGS) entry which is preliminary data.</text>
</comment>
<name>A0A8S4F132_PLUXY</name>
<evidence type="ECO:0000313" key="3">
    <source>
        <dbReference type="Proteomes" id="UP000653454"/>
    </source>
</evidence>
<keyword evidence="1" id="KW-0472">Membrane</keyword>
<sequence>MSTVFIEFVCALYPDTIMLVGAVLIVCLMLYGATAQVNQATVPANNISVISIPPARAPSAAELVASYSRRLDVVLVAEREDKTSSRAAAAALRGRLVRGLAARRLQRVLHANTSFGEVQNDKWADCLSAKKSKINELETIYDEQEGPCIEKAESEVMDKRNAVRQIIKETRKWRKGFKYLHKLCKENNPKDKKGADTCLVDYMQKDNYDNTIARLLEMLQIAQTDFSSQFETSIGSFEECLDGVFSNFLEGVRRVTDSLHKCYKKKISVVNANSEETKCVVTDLSKLKCT</sequence>
<keyword evidence="3" id="KW-1185">Reference proteome</keyword>
<protein>
    <submittedName>
        <fullName evidence="2">(diamondback moth) hypothetical protein</fullName>
    </submittedName>
</protein>
<dbReference type="Proteomes" id="UP000653454">
    <property type="component" value="Unassembled WGS sequence"/>
</dbReference>
<organism evidence="2 3">
    <name type="scientific">Plutella xylostella</name>
    <name type="common">Diamondback moth</name>
    <name type="synonym">Plutella maculipennis</name>
    <dbReference type="NCBI Taxonomy" id="51655"/>
    <lineage>
        <taxon>Eukaryota</taxon>
        <taxon>Metazoa</taxon>
        <taxon>Ecdysozoa</taxon>
        <taxon>Arthropoda</taxon>
        <taxon>Hexapoda</taxon>
        <taxon>Insecta</taxon>
        <taxon>Pterygota</taxon>
        <taxon>Neoptera</taxon>
        <taxon>Endopterygota</taxon>
        <taxon>Lepidoptera</taxon>
        <taxon>Glossata</taxon>
        <taxon>Ditrysia</taxon>
        <taxon>Yponomeutoidea</taxon>
        <taxon>Plutellidae</taxon>
        <taxon>Plutella</taxon>
    </lineage>
</organism>
<evidence type="ECO:0000256" key="1">
    <source>
        <dbReference type="SAM" id="Phobius"/>
    </source>
</evidence>
<reference evidence="2" key="1">
    <citation type="submission" date="2020-11" db="EMBL/GenBank/DDBJ databases">
        <authorList>
            <person name="Whiteford S."/>
        </authorList>
    </citation>
    <scope>NUCLEOTIDE SEQUENCE</scope>
</reference>
<dbReference type="AlphaFoldDB" id="A0A8S4F132"/>
<dbReference type="EMBL" id="CAJHNJ030000024">
    <property type="protein sequence ID" value="CAG9120542.1"/>
    <property type="molecule type" value="Genomic_DNA"/>
</dbReference>
<keyword evidence="1" id="KW-1133">Transmembrane helix</keyword>
<gene>
    <name evidence="2" type="ORF">PLXY2_LOCUS7150</name>
</gene>
<proteinExistence type="predicted"/>